<sequence>MWFNSLYLILILTFFIIFCSAQYDTTLTYYEDPSKELYFFDSFTDTDGSLLIQLARYNNPDQTCIDPDIHLRVVYANGTVKPLEVAHRIPIYNFCMLQKVFMNYFINDFMILLTFFNGEDEATTLHTGMIIDFDGNLLQYFTMGVGIGDIHRSKNKETGFTWSRKVNATTIAWSRFIADSGDGGNCLVIVTKLNKFYASDPSWEVNAFFIDKSAVEISLPYLLYQSQLNLHGIEFVHCRNSNGEGYKCLMNIQTLITAAKQAEVSTNKVYYLITFLTSGSVISNKRIDSFEISKKREVLAVSVLFNGGFLLVYEPMQDSVKSGVFLTQSGDYEGDWKGLPGEVLQFGYLEHNDTMWGMLFQQSPESWTIMTDKLRVIEFNYKHRNPSILETTPTDDVIRSKDEQITIKYDKPIILSSGNISIYQVIDNMNELLRQSYSGLSNAVSVENDTVFIKVLSSTFNSLNSTYFIQINDDFVSSQRYGEAISGINKRVWFLNTSIEEPTTICQSSVTVLVKLNAKGTEYFKTLKIKDFDAFYNDLMNELSEIIPVDRTRLPDTGRFQSDPVDSNNLILLQVKISQPNESTRPCAKDIVSDLGALITNKHSTLVARYPLSSMLDENYGIVITAEGLNSALKFGLIFILCGFLFVSCLYGLARYINKKARNMFVFTGAFILTDFVLDILFIVHNSQMTSSLLIPSIVFLVVPTAFNIFLALYIVFKEHKETCSEWFKSNRFLVAIITVLSSADVELLNIITSNICNLNCLSAPLSENDKFFIFLGSFANIFLEDVPQFIIRVIYLQQNSIIYDPIPVISLISAGVSILFSLIGRGYDTFSFEKSKRRSVEMNRVDHDYSNNMNNNGANNDVEERIDESIEDPNDTCDDDTISEG</sequence>
<evidence type="ECO:0000313" key="4">
    <source>
        <dbReference type="EMBL" id="CAI2167756.1"/>
    </source>
</evidence>
<keyword evidence="3" id="KW-0732">Signal</keyword>
<gene>
    <name evidence="4" type="ORF">FWILDA_LOCUS3239</name>
</gene>
<keyword evidence="2" id="KW-0472">Membrane</keyword>
<organism evidence="4 5">
    <name type="scientific">Funneliformis geosporum</name>
    <dbReference type="NCBI Taxonomy" id="1117311"/>
    <lineage>
        <taxon>Eukaryota</taxon>
        <taxon>Fungi</taxon>
        <taxon>Fungi incertae sedis</taxon>
        <taxon>Mucoromycota</taxon>
        <taxon>Glomeromycotina</taxon>
        <taxon>Glomeromycetes</taxon>
        <taxon>Glomerales</taxon>
        <taxon>Glomeraceae</taxon>
        <taxon>Funneliformis</taxon>
    </lineage>
</organism>
<keyword evidence="5" id="KW-1185">Reference proteome</keyword>
<evidence type="ECO:0000256" key="2">
    <source>
        <dbReference type="SAM" id="Phobius"/>
    </source>
</evidence>
<feature type="chain" id="PRO_5040933074" evidence="3">
    <location>
        <begin position="22"/>
        <end position="886"/>
    </location>
</feature>
<evidence type="ECO:0000256" key="3">
    <source>
        <dbReference type="SAM" id="SignalP"/>
    </source>
</evidence>
<dbReference type="AlphaFoldDB" id="A0A9W4SFM0"/>
<feature type="region of interest" description="Disordered" evidence="1">
    <location>
        <begin position="844"/>
        <end position="886"/>
    </location>
</feature>
<dbReference type="OrthoDB" id="2414403at2759"/>
<keyword evidence="2" id="KW-0812">Transmembrane</keyword>
<feature type="signal peptide" evidence="3">
    <location>
        <begin position="1"/>
        <end position="21"/>
    </location>
</feature>
<keyword evidence="2" id="KW-1133">Transmembrane helix</keyword>
<protein>
    <submittedName>
        <fullName evidence="4">16965_t:CDS:1</fullName>
    </submittedName>
</protein>
<name>A0A9W4SFM0_9GLOM</name>
<accession>A0A9W4SFM0</accession>
<feature type="transmembrane region" description="Helical" evidence="2">
    <location>
        <begin position="632"/>
        <end position="653"/>
    </location>
</feature>
<comment type="caution">
    <text evidence="4">The sequence shown here is derived from an EMBL/GenBank/DDBJ whole genome shotgun (WGS) entry which is preliminary data.</text>
</comment>
<feature type="transmembrane region" description="Helical" evidence="2">
    <location>
        <begin position="693"/>
        <end position="717"/>
    </location>
</feature>
<feature type="compositionally biased region" description="Low complexity" evidence="1">
    <location>
        <begin position="852"/>
        <end position="861"/>
    </location>
</feature>
<feature type="transmembrane region" description="Helical" evidence="2">
    <location>
        <begin position="665"/>
        <end position="687"/>
    </location>
</feature>
<dbReference type="Proteomes" id="UP001153678">
    <property type="component" value="Unassembled WGS sequence"/>
</dbReference>
<dbReference type="EMBL" id="CAMKVN010000420">
    <property type="protein sequence ID" value="CAI2167756.1"/>
    <property type="molecule type" value="Genomic_DNA"/>
</dbReference>
<proteinExistence type="predicted"/>
<reference evidence="4" key="1">
    <citation type="submission" date="2022-08" db="EMBL/GenBank/DDBJ databases">
        <authorList>
            <person name="Kallberg Y."/>
            <person name="Tangrot J."/>
            <person name="Rosling A."/>
        </authorList>
    </citation>
    <scope>NUCLEOTIDE SEQUENCE</scope>
    <source>
        <strain evidence="4">Wild A</strain>
    </source>
</reference>
<evidence type="ECO:0000313" key="5">
    <source>
        <dbReference type="Proteomes" id="UP001153678"/>
    </source>
</evidence>
<feature type="compositionally biased region" description="Acidic residues" evidence="1">
    <location>
        <begin position="865"/>
        <end position="886"/>
    </location>
</feature>
<feature type="transmembrane region" description="Helical" evidence="2">
    <location>
        <begin position="807"/>
        <end position="828"/>
    </location>
</feature>
<evidence type="ECO:0000256" key="1">
    <source>
        <dbReference type="SAM" id="MobiDB-lite"/>
    </source>
</evidence>